<proteinExistence type="predicted"/>
<gene>
    <name evidence="2" type="ORF">PIB30_085546</name>
</gene>
<comment type="caution">
    <text evidence="2">The sequence shown here is derived from an EMBL/GenBank/DDBJ whole genome shotgun (WGS) entry which is preliminary data.</text>
</comment>
<evidence type="ECO:0000259" key="1">
    <source>
        <dbReference type="Pfam" id="PF25502"/>
    </source>
</evidence>
<evidence type="ECO:0000313" key="3">
    <source>
        <dbReference type="Proteomes" id="UP001341840"/>
    </source>
</evidence>
<evidence type="ECO:0000313" key="2">
    <source>
        <dbReference type="EMBL" id="MED6139618.1"/>
    </source>
</evidence>
<dbReference type="Proteomes" id="UP001341840">
    <property type="component" value="Unassembled WGS sequence"/>
</dbReference>
<protein>
    <recommendedName>
        <fullName evidence="1">DUF7915 domain-containing protein</fullName>
    </recommendedName>
</protein>
<dbReference type="InterPro" id="IPR057237">
    <property type="entry name" value="DUF7915"/>
</dbReference>
<keyword evidence="3" id="KW-1185">Reference proteome</keyword>
<sequence>MKADSSVATESSVSEDTSISRLITPVVEYFHMLPYAEIITEWNSRKAAAAKAREIDLRQWRGWGVRHWRGCDIRRDGVYRGSCLRHWGTGCLWLYLRHWVGSLTIVQRTSNGGQDTRFGTGRCAFDDEPYGVAESYSREGVDVVVNSPRNPEIGLWDSRSNRMG</sequence>
<name>A0ABU6SUK0_9FABA</name>
<feature type="domain" description="DUF7915" evidence="1">
    <location>
        <begin position="17"/>
        <end position="45"/>
    </location>
</feature>
<reference evidence="2 3" key="1">
    <citation type="journal article" date="2023" name="Plants (Basel)">
        <title>Bridging the Gap: Combining Genomics and Transcriptomics Approaches to Understand Stylosanthes scabra, an Orphan Legume from the Brazilian Caatinga.</title>
        <authorList>
            <person name="Ferreira-Neto J.R.C."/>
            <person name="da Silva M.D."/>
            <person name="Binneck E."/>
            <person name="de Melo N.F."/>
            <person name="da Silva R.H."/>
            <person name="de Melo A.L.T.M."/>
            <person name="Pandolfi V."/>
            <person name="Bustamante F.O."/>
            <person name="Brasileiro-Vidal A.C."/>
            <person name="Benko-Iseppon A.M."/>
        </authorList>
    </citation>
    <scope>NUCLEOTIDE SEQUENCE [LARGE SCALE GENOMIC DNA]</scope>
    <source>
        <tissue evidence="2">Leaves</tissue>
    </source>
</reference>
<dbReference type="EMBL" id="JASCZI010061846">
    <property type="protein sequence ID" value="MED6139618.1"/>
    <property type="molecule type" value="Genomic_DNA"/>
</dbReference>
<accession>A0ABU6SUK0</accession>
<dbReference type="Pfam" id="PF25502">
    <property type="entry name" value="DUF7915"/>
    <property type="match status" value="1"/>
</dbReference>
<organism evidence="2 3">
    <name type="scientific">Stylosanthes scabra</name>
    <dbReference type="NCBI Taxonomy" id="79078"/>
    <lineage>
        <taxon>Eukaryota</taxon>
        <taxon>Viridiplantae</taxon>
        <taxon>Streptophyta</taxon>
        <taxon>Embryophyta</taxon>
        <taxon>Tracheophyta</taxon>
        <taxon>Spermatophyta</taxon>
        <taxon>Magnoliopsida</taxon>
        <taxon>eudicotyledons</taxon>
        <taxon>Gunneridae</taxon>
        <taxon>Pentapetalae</taxon>
        <taxon>rosids</taxon>
        <taxon>fabids</taxon>
        <taxon>Fabales</taxon>
        <taxon>Fabaceae</taxon>
        <taxon>Papilionoideae</taxon>
        <taxon>50 kb inversion clade</taxon>
        <taxon>dalbergioids sensu lato</taxon>
        <taxon>Dalbergieae</taxon>
        <taxon>Pterocarpus clade</taxon>
        <taxon>Stylosanthes</taxon>
    </lineage>
</organism>